<feature type="transmembrane region" description="Helical" evidence="1">
    <location>
        <begin position="27"/>
        <end position="47"/>
    </location>
</feature>
<dbReference type="RefSeq" id="WP_307237595.1">
    <property type="nucleotide sequence ID" value="NZ_JAUSVF010000007.1"/>
</dbReference>
<keyword evidence="1" id="KW-0812">Transmembrane</keyword>
<proteinExistence type="predicted"/>
<accession>A0ABU0C0V0</accession>
<gene>
    <name evidence="2" type="ORF">QO002_006356</name>
</gene>
<evidence type="ECO:0008006" key="4">
    <source>
        <dbReference type="Google" id="ProtNLM"/>
    </source>
</evidence>
<organism evidence="2 3">
    <name type="scientific">Pararhizobium capsulatum DSM 1112</name>
    <dbReference type="NCBI Taxonomy" id="1121113"/>
    <lineage>
        <taxon>Bacteria</taxon>
        <taxon>Pseudomonadati</taxon>
        <taxon>Pseudomonadota</taxon>
        <taxon>Alphaproteobacteria</taxon>
        <taxon>Hyphomicrobiales</taxon>
        <taxon>Rhizobiaceae</taxon>
        <taxon>Rhizobium/Agrobacterium group</taxon>
        <taxon>Pararhizobium</taxon>
    </lineage>
</organism>
<sequence length="48" mass="5187">MWFAAYVFSSIIFLCLAAVTMVSGFSVLPTILAGLSFAALLAIIRYAR</sequence>
<dbReference type="Proteomes" id="UP001230207">
    <property type="component" value="Unassembled WGS sequence"/>
</dbReference>
<evidence type="ECO:0000313" key="2">
    <source>
        <dbReference type="EMBL" id="MDQ0324149.1"/>
    </source>
</evidence>
<evidence type="ECO:0000313" key="3">
    <source>
        <dbReference type="Proteomes" id="UP001230207"/>
    </source>
</evidence>
<keyword evidence="1" id="KW-1133">Transmembrane helix</keyword>
<keyword evidence="1" id="KW-0472">Membrane</keyword>
<dbReference type="EMBL" id="JAUSVF010000007">
    <property type="protein sequence ID" value="MDQ0324149.1"/>
    <property type="molecule type" value="Genomic_DNA"/>
</dbReference>
<keyword evidence="3" id="KW-1185">Reference proteome</keyword>
<protein>
    <recommendedName>
        <fullName evidence="4">Transmembrane protein</fullName>
    </recommendedName>
</protein>
<comment type="caution">
    <text evidence="2">The sequence shown here is derived from an EMBL/GenBank/DDBJ whole genome shotgun (WGS) entry which is preliminary data.</text>
</comment>
<name>A0ABU0C0V0_9HYPH</name>
<evidence type="ECO:0000256" key="1">
    <source>
        <dbReference type="SAM" id="Phobius"/>
    </source>
</evidence>
<reference evidence="2 3" key="1">
    <citation type="submission" date="2023-07" db="EMBL/GenBank/DDBJ databases">
        <title>Genomic Encyclopedia of Type Strains, Phase IV (KMG-IV): sequencing the most valuable type-strain genomes for metagenomic binning, comparative biology and taxonomic classification.</title>
        <authorList>
            <person name="Goeker M."/>
        </authorList>
    </citation>
    <scope>NUCLEOTIDE SEQUENCE [LARGE SCALE GENOMIC DNA]</scope>
    <source>
        <strain evidence="2 3">DSM 1112</strain>
    </source>
</reference>